<sequence length="87" mass="9587">MADMGDVASERNDRRSLIVRPRPPSRRFVHSMTEKGLATPPEAGKVQGRRNLAGHALSPRLPSGCFDGCLQNTHRRLEVGEPRKAAD</sequence>
<dbReference type="AlphaFoldDB" id="A0A835QAG5"/>
<evidence type="ECO:0000256" key="1">
    <source>
        <dbReference type="SAM" id="MobiDB-lite"/>
    </source>
</evidence>
<comment type="caution">
    <text evidence="2">The sequence shown here is derived from an EMBL/GenBank/DDBJ whole genome shotgun (WGS) entry which is preliminary data.</text>
</comment>
<feature type="region of interest" description="Disordered" evidence="1">
    <location>
        <begin position="1"/>
        <end position="45"/>
    </location>
</feature>
<name>A0A835QAG5_VANPL</name>
<organism evidence="2 3">
    <name type="scientific">Vanilla planifolia</name>
    <name type="common">Vanilla</name>
    <dbReference type="NCBI Taxonomy" id="51239"/>
    <lineage>
        <taxon>Eukaryota</taxon>
        <taxon>Viridiplantae</taxon>
        <taxon>Streptophyta</taxon>
        <taxon>Embryophyta</taxon>
        <taxon>Tracheophyta</taxon>
        <taxon>Spermatophyta</taxon>
        <taxon>Magnoliopsida</taxon>
        <taxon>Liliopsida</taxon>
        <taxon>Asparagales</taxon>
        <taxon>Orchidaceae</taxon>
        <taxon>Vanilloideae</taxon>
        <taxon>Vanilleae</taxon>
        <taxon>Vanilla</taxon>
    </lineage>
</organism>
<evidence type="ECO:0000313" key="2">
    <source>
        <dbReference type="EMBL" id="KAG0468754.1"/>
    </source>
</evidence>
<dbReference type="Proteomes" id="UP000639772">
    <property type="component" value="Chromosome 9"/>
</dbReference>
<accession>A0A835QAG5</accession>
<gene>
    <name evidence="2" type="ORF">HPP92_018082</name>
</gene>
<proteinExistence type="predicted"/>
<evidence type="ECO:0000313" key="3">
    <source>
        <dbReference type="Proteomes" id="UP000639772"/>
    </source>
</evidence>
<protein>
    <submittedName>
        <fullName evidence="2">Uncharacterized protein</fullName>
    </submittedName>
</protein>
<dbReference type="EMBL" id="JADCNM010000009">
    <property type="protein sequence ID" value="KAG0468754.1"/>
    <property type="molecule type" value="Genomic_DNA"/>
</dbReference>
<reference evidence="2 3" key="1">
    <citation type="journal article" date="2020" name="Nat. Food">
        <title>A phased Vanilla planifolia genome enables genetic improvement of flavour and production.</title>
        <authorList>
            <person name="Hasing T."/>
            <person name="Tang H."/>
            <person name="Brym M."/>
            <person name="Khazi F."/>
            <person name="Huang T."/>
            <person name="Chambers A.H."/>
        </authorList>
    </citation>
    <scope>NUCLEOTIDE SEQUENCE [LARGE SCALE GENOMIC DNA]</scope>
    <source>
        <tissue evidence="2">Leaf</tissue>
    </source>
</reference>